<sequence length="74" mass="8402">MEEARMATRGEALHLIAAHHPDAERFKVQSHDPLRNEARRLKSEEAAVGNKDKANYSNERYFSRAPRGDGRGID</sequence>
<dbReference type="EMBL" id="FBWC01000037">
    <property type="protein sequence ID" value="CUX65921.1"/>
    <property type="molecule type" value="Genomic_DNA"/>
</dbReference>
<accession>A0A1S7SCQ2</accession>
<name>A0A1S7SCQ2_AGRTU</name>
<feature type="region of interest" description="Disordered" evidence="1">
    <location>
        <begin position="39"/>
        <end position="74"/>
    </location>
</feature>
<evidence type="ECO:0000313" key="2">
    <source>
        <dbReference type="EMBL" id="CUX65921.1"/>
    </source>
</evidence>
<proteinExistence type="predicted"/>
<gene>
    <name evidence="2" type="ORF">AGR4C_pa60037</name>
</gene>
<dbReference type="Proteomes" id="UP000191897">
    <property type="component" value="Unassembled WGS sequence"/>
</dbReference>
<evidence type="ECO:0000256" key="1">
    <source>
        <dbReference type="SAM" id="MobiDB-lite"/>
    </source>
</evidence>
<dbReference type="AlphaFoldDB" id="A0A1S7SCQ2"/>
<protein>
    <submittedName>
        <fullName evidence="2">Uncharacterized protein</fullName>
    </submittedName>
</protein>
<evidence type="ECO:0000313" key="3">
    <source>
        <dbReference type="Proteomes" id="UP000191897"/>
    </source>
</evidence>
<feature type="compositionally biased region" description="Basic and acidic residues" evidence="1">
    <location>
        <begin position="39"/>
        <end position="54"/>
    </location>
</feature>
<reference evidence="2 3" key="1">
    <citation type="submission" date="2016-01" db="EMBL/GenBank/DDBJ databases">
        <authorList>
            <person name="Oliw E.H."/>
        </authorList>
    </citation>
    <scope>NUCLEOTIDE SEQUENCE [LARGE SCALE GENOMIC DNA]</scope>
    <source>
        <strain evidence="2 3">Kerr 14</strain>
    </source>
</reference>
<organism evidence="2 3">
    <name type="scientific">Agrobacterium tumefaciens str. Kerr 14</name>
    <dbReference type="NCBI Taxonomy" id="1183424"/>
    <lineage>
        <taxon>Bacteria</taxon>
        <taxon>Pseudomonadati</taxon>
        <taxon>Pseudomonadota</taxon>
        <taxon>Alphaproteobacteria</taxon>
        <taxon>Hyphomicrobiales</taxon>
        <taxon>Rhizobiaceae</taxon>
        <taxon>Rhizobium/Agrobacterium group</taxon>
        <taxon>Agrobacterium</taxon>
        <taxon>Agrobacterium tumefaciens complex</taxon>
    </lineage>
</organism>